<sequence>MLFVNLFLVFVFTSAPVVEEQKSKMEEITEKAKNYLKTASDYTKQVLNTAHVLVNRYRENLMNKFKNLKNRGEAKIEEHKEDMQDFEELTEEKMKELLKQFYENVGAGGEYEDSSLEEENVGEEKKSEEKQEEEKPERAEV</sequence>
<evidence type="ECO:0000313" key="4">
    <source>
        <dbReference type="EMBL" id="KAF9761350.1"/>
    </source>
</evidence>
<evidence type="ECO:0000313" key="5">
    <source>
        <dbReference type="Proteomes" id="UP000740883"/>
    </source>
</evidence>
<comment type="caution">
    <text evidence="4">The sequence shown here is derived from an EMBL/GenBank/DDBJ whole genome shotgun (WGS) entry which is preliminary data.</text>
</comment>
<keyword evidence="3" id="KW-0732">Signal</keyword>
<feature type="compositionally biased region" description="Basic and acidic residues" evidence="2">
    <location>
        <begin position="122"/>
        <end position="141"/>
    </location>
</feature>
<protein>
    <submittedName>
        <fullName evidence="4">Uncharacterized protein</fullName>
    </submittedName>
</protein>
<dbReference type="AlphaFoldDB" id="A0A9P6GWJ9"/>
<evidence type="ECO:0000256" key="3">
    <source>
        <dbReference type="SAM" id="SignalP"/>
    </source>
</evidence>
<accession>A0A9P6GWJ9</accession>
<gene>
    <name evidence="4" type="ORF">NGRA_2704</name>
</gene>
<evidence type="ECO:0000256" key="1">
    <source>
        <dbReference type="SAM" id="Coils"/>
    </source>
</evidence>
<dbReference type="Proteomes" id="UP000740883">
    <property type="component" value="Unassembled WGS sequence"/>
</dbReference>
<feature type="compositionally biased region" description="Acidic residues" evidence="2">
    <location>
        <begin position="110"/>
        <end position="121"/>
    </location>
</feature>
<keyword evidence="1" id="KW-0175">Coiled coil</keyword>
<feature type="signal peptide" evidence="3">
    <location>
        <begin position="1"/>
        <end position="20"/>
    </location>
</feature>
<evidence type="ECO:0000256" key="2">
    <source>
        <dbReference type="SAM" id="MobiDB-lite"/>
    </source>
</evidence>
<name>A0A9P6GWJ9_9MICR</name>
<keyword evidence="5" id="KW-1185">Reference proteome</keyword>
<dbReference type="EMBL" id="SBJO01000356">
    <property type="protein sequence ID" value="KAF9761350.1"/>
    <property type="molecule type" value="Genomic_DNA"/>
</dbReference>
<dbReference type="OrthoDB" id="10407789at2759"/>
<organism evidence="4 5">
    <name type="scientific">Nosema granulosis</name>
    <dbReference type="NCBI Taxonomy" id="83296"/>
    <lineage>
        <taxon>Eukaryota</taxon>
        <taxon>Fungi</taxon>
        <taxon>Fungi incertae sedis</taxon>
        <taxon>Microsporidia</taxon>
        <taxon>Nosematidae</taxon>
        <taxon>Nosema</taxon>
    </lineage>
</organism>
<feature type="chain" id="PRO_5040206803" evidence="3">
    <location>
        <begin position="21"/>
        <end position="141"/>
    </location>
</feature>
<feature type="region of interest" description="Disordered" evidence="2">
    <location>
        <begin position="109"/>
        <end position="141"/>
    </location>
</feature>
<reference evidence="4 5" key="1">
    <citation type="journal article" date="2020" name="Genome Biol. Evol.">
        <title>Comparative genomics of strictly vertically transmitted, feminizing microsporidia endosymbionts of amphipod crustaceans.</title>
        <authorList>
            <person name="Cormier A."/>
            <person name="Chebbi M.A."/>
            <person name="Giraud I."/>
            <person name="Wattier R."/>
            <person name="Teixeira M."/>
            <person name="Gilbert C."/>
            <person name="Rigaud T."/>
            <person name="Cordaux R."/>
        </authorList>
    </citation>
    <scope>NUCLEOTIDE SEQUENCE [LARGE SCALE GENOMIC DNA]</scope>
    <source>
        <strain evidence="4 5">Ou3-Ou53</strain>
    </source>
</reference>
<feature type="coiled-coil region" evidence="1">
    <location>
        <begin position="18"/>
        <end position="96"/>
    </location>
</feature>
<proteinExistence type="predicted"/>